<proteinExistence type="predicted"/>
<sequence length="64" mass="7684">MSRPKNERDDTRLIPPRQVNLKLRYYKKNAETYNQLKKNPKTWLSRVQASKVLQLNQKKNTSLI</sequence>
<dbReference type="EMBL" id="GEDG01025207">
    <property type="protein sequence ID" value="JAP15408.1"/>
    <property type="molecule type" value="Transcribed_RNA"/>
</dbReference>
<dbReference type="AlphaFoldDB" id="A0A0V0H6H7"/>
<name>A0A0V0H6H7_SOLCH</name>
<reference evidence="1" key="1">
    <citation type="submission" date="2015-12" db="EMBL/GenBank/DDBJ databases">
        <title>Gene expression during late stages of embryo sac development: a critical building block for successful pollen-pistil interactions.</title>
        <authorList>
            <person name="Liu Y."/>
            <person name="Joly V."/>
            <person name="Sabar M."/>
            <person name="Matton D.P."/>
        </authorList>
    </citation>
    <scope>NUCLEOTIDE SEQUENCE</scope>
</reference>
<protein>
    <submittedName>
        <fullName evidence="1">Putative ovule protein</fullName>
    </submittedName>
</protein>
<evidence type="ECO:0000313" key="1">
    <source>
        <dbReference type="EMBL" id="JAP15408.1"/>
    </source>
</evidence>
<organism evidence="1">
    <name type="scientific">Solanum chacoense</name>
    <name type="common">Chaco potato</name>
    <dbReference type="NCBI Taxonomy" id="4108"/>
    <lineage>
        <taxon>Eukaryota</taxon>
        <taxon>Viridiplantae</taxon>
        <taxon>Streptophyta</taxon>
        <taxon>Embryophyta</taxon>
        <taxon>Tracheophyta</taxon>
        <taxon>Spermatophyta</taxon>
        <taxon>Magnoliopsida</taxon>
        <taxon>eudicotyledons</taxon>
        <taxon>Gunneridae</taxon>
        <taxon>Pentapetalae</taxon>
        <taxon>asterids</taxon>
        <taxon>lamiids</taxon>
        <taxon>Solanales</taxon>
        <taxon>Solanaceae</taxon>
        <taxon>Solanoideae</taxon>
        <taxon>Solaneae</taxon>
        <taxon>Solanum</taxon>
    </lineage>
</organism>
<accession>A0A0V0H6H7</accession>